<dbReference type="PANTHER" id="PTHR38593">
    <property type="entry name" value="BLR2558 PROTEIN"/>
    <property type="match status" value="1"/>
</dbReference>
<evidence type="ECO:0000313" key="4">
    <source>
        <dbReference type="EMBL" id="MDT1064749.1"/>
    </source>
</evidence>
<dbReference type="Proteomes" id="UP001251085">
    <property type="component" value="Unassembled WGS sequence"/>
</dbReference>
<keyword evidence="5" id="KW-1185">Reference proteome</keyword>
<accession>A0ABU3EKJ2</accession>
<feature type="compositionally biased region" description="Basic and acidic residues" evidence="1">
    <location>
        <begin position="194"/>
        <end position="207"/>
    </location>
</feature>
<evidence type="ECO:0000256" key="2">
    <source>
        <dbReference type="SAM" id="SignalP"/>
    </source>
</evidence>
<dbReference type="EMBL" id="JAVRQI010000034">
    <property type="protein sequence ID" value="MDT1064749.1"/>
    <property type="molecule type" value="Genomic_DNA"/>
</dbReference>
<feature type="domain" description="DUF4142" evidence="3">
    <location>
        <begin position="47"/>
        <end position="182"/>
    </location>
</feature>
<evidence type="ECO:0000256" key="1">
    <source>
        <dbReference type="SAM" id="MobiDB-lite"/>
    </source>
</evidence>
<protein>
    <submittedName>
        <fullName evidence="4">DUF4142 domain-containing protein</fullName>
    </submittedName>
</protein>
<keyword evidence="2" id="KW-0732">Signal</keyword>
<dbReference type="InterPro" id="IPR012347">
    <property type="entry name" value="Ferritin-like"/>
</dbReference>
<dbReference type="PANTHER" id="PTHR38593:SF1">
    <property type="entry name" value="BLR2558 PROTEIN"/>
    <property type="match status" value="1"/>
</dbReference>
<comment type="caution">
    <text evidence="4">The sequence shown here is derived from an EMBL/GenBank/DDBJ whole genome shotgun (WGS) entry which is preliminary data.</text>
</comment>
<gene>
    <name evidence="4" type="ORF">RM190_23035</name>
</gene>
<organism evidence="4 5">
    <name type="scientific">Paracoccus broussonetiae</name>
    <dbReference type="NCBI Taxonomy" id="3075834"/>
    <lineage>
        <taxon>Bacteria</taxon>
        <taxon>Pseudomonadati</taxon>
        <taxon>Pseudomonadota</taxon>
        <taxon>Alphaproteobacteria</taxon>
        <taxon>Rhodobacterales</taxon>
        <taxon>Paracoccaceae</taxon>
        <taxon>Paracoccus</taxon>
    </lineage>
</organism>
<feature type="chain" id="PRO_5045920999" evidence="2">
    <location>
        <begin position="20"/>
        <end position="207"/>
    </location>
</feature>
<dbReference type="InterPro" id="IPR025419">
    <property type="entry name" value="DUF4142"/>
</dbReference>
<evidence type="ECO:0000313" key="5">
    <source>
        <dbReference type="Proteomes" id="UP001251085"/>
    </source>
</evidence>
<dbReference type="Gene3D" id="1.20.1260.10">
    <property type="match status" value="1"/>
</dbReference>
<sequence length="207" mass="22374">MMRMTMLLFPLVLASPALAQIGNPAGMKADTRMQAPGDPVPHQTNNQDRLFARLAASGGKAEVELAKLAGEQGSADPVREFAARMAHDHGKGNEQLNELAKAAQIPLPDELSPDDNAMREKLGKLEGEGFDRAYMQGQVVAHQKTAQLLSWEISQGQNAEMQKFAAAMLPMVLDHLEKARQIVAALNGPPAEATTKEPPSERPPRNP</sequence>
<feature type="region of interest" description="Disordered" evidence="1">
    <location>
        <begin position="186"/>
        <end position="207"/>
    </location>
</feature>
<feature type="signal peptide" evidence="2">
    <location>
        <begin position="1"/>
        <end position="19"/>
    </location>
</feature>
<reference evidence="5" key="1">
    <citation type="submission" date="2023-07" db="EMBL/GenBank/DDBJ databases">
        <title>Characterization of two Paracoccaceae strains isolated from Phycosphere and proposal of Xinfangfangia lacusdiani sp. nov.</title>
        <authorList>
            <person name="Deng Y."/>
            <person name="Zhang Y.Q."/>
        </authorList>
    </citation>
    <scope>NUCLEOTIDE SEQUENCE [LARGE SCALE GENOMIC DNA]</scope>
    <source>
        <strain evidence="5">CPCC 101403</strain>
    </source>
</reference>
<evidence type="ECO:0000259" key="3">
    <source>
        <dbReference type="Pfam" id="PF13628"/>
    </source>
</evidence>
<dbReference type="Pfam" id="PF13628">
    <property type="entry name" value="DUF4142"/>
    <property type="match status" value="1"/>
</dbReference>
<proteinExistence type="predicted"/>
<name>A0ABU3EKJ2_9RHOB</name>